<dbReference type="InterPro" id="IPR001638">
    <property type="entry name" value="Solute-binding_3/MltF_N"/>
</dbReference>
<evidence type="ECO:0000313" key="6">
    <source>
        <dbReference type="Proteomes" id="UP000326287"/>
    </source>
</evidence>
<organism evidence="5 6">
    <name type="scientific">Halioglobus maricola</name>
    <dbReference type="NCBI Taxonomy" id="2601894"/>
    <lineage>
        <taxon>Bacteria</taxon>
        <taxon>Pseudomonadati</taxon>
        <taxon>Pseudomonadota</taxon>
        <taxon>Gammaproteobacteria</taxon>
        <taxon>Cellvibrionales</taxon>
        <taxon>Halieaceae</taxon>
        <taxon>Halioglobus</taxon>
    </lineage>
</organism>
<dbReference type="PANTHER" id="PTHR35936">
    <property type="entry name" value="MEMBRANE-BOUND LYTIC MUREIN TRANSGLYCOSYLASE F"/>
    <property type="match status" value="1"/>
</dbReference>
<dbReference type="CDD" id="cd13530">
    <property type="entry name" value="PBP2_peptides_like"/>
    <property type="match status" value="1"/>
</dbReference>
<protein>
    <submittedName>
        <fullName evidence="5">Amino acid ABC transporter substrate-binding protein</fullName>
    </submittedName>
</protein>
<dbReference type="EMBL" id="CP036422">
    <property type="protein sequence ID" value="QFU75808.1"/>
    <property type="molecule type" value="Genomic_DNA"/>
</dbReference>
<evidence type="ECO:0000256" key="2">
    <source>
        <dbReference type="ARBA" id="ARBA00022729"/>
    </source>
</evidence>
<reference evidence="5 6" key="1">
    <citation type="submission" date="2019-02" db="EMBL/GenBank/DDBJ databases">
        <authorList>
            <person name="Li S.-H."/>
        </authorList>
    </citation>
    <scope>NUCLEOTIDE SEQUENCE [LARGE SCALE GENOMIC DNA]</scope>
    <source>
        <strain evidence="5 6">IMCC14385</strain>
    </source>
</reference>
<feature type="chain" id="PRO_5024942147" evidence="3">
    <location>
        <begin position="21"/>
        <end position="251"/>
    </location>
</feature>
<keyword evidence="6" id="KW-1185">Reference proteome</keyword>
<proteinExistence type="inferred from homology"/>
<evidence type="ECO:0000256" key="3">
    <source>
        <dbReference type="SAM" id="SignalP"/>
    </source>
</evidence>
<sequence>MFRQMLFSLVLVFTVFSVQAAGVLKVGLSADYQPLHFKQDGKIYGVEPDNARAVGKILGYRVELVELPFEELLPALNAGKVDVIMSGISITEQRSQNMLFADPYLKVGQMPILHQSKLGSHSQPWAIYREGVRVGVEPLTTGAKFAEEKLANADIKYFDNPDQAFAGLREDQIDLYLHDAPTSWQLANSTENSDLISLYTPLTEELLAWVVQKDNAALAQELNQALELMKANGSLEYILNRWIPVSIEVAN</sequence>
<feature type="domain" description="Solute-binding protein family 3/N-terminal" evidence="4">
    <location>
        <begin position="23"/>
        <end position="246"/>
    </location>
</feature>
<gene>
    <name evidence="5" type="ORF">EY643_09145</name>
</gene>
<evidence type="ECO:0000259" key="4">
    <source>
        <dbReference type="SMART" id="SM00062"/>
    </source>
</evidence>
<dbReference type="Pfam" id="PF00497">
    <property type="entry name" value="SBP_bac_3"/>
    <property type="match status" value="1"/>
</dbReference>
<dbReference type="AlphaFoldDB" id="A0A5P9NLK2"/>
<dbReference type="SMART" id="SM00062">
    <property type="entry name" value="PBPb"/>
    <property type="match status" value="1"/>
</dbReference>
<name>A0A5P9NLK2_9GAMM</name>
<dbReference type="Proteomes" id="UP000326287">
    <property type="component" value="Chromosome"/>
</dbReference>
<feature type="signal peptide" evidence="3">
    <location>
        <begin position="1"/>
        <end position="20"/>
    </location>
</feature>
<dbReference type="KEGG" id="halc:EY643_09145"/>
<dbReference type="RefSeq" id="WP_152661915.1">
    <property type="nucleotide sequence ID" value="NZ_CP036422.1"/>
</dbReference>
<dbReference type="OrthoDB" id="7708309at2"/>
<accession>A0A5P9NLK2</accession>
<keyword evidence="2 3" id="KW-0732">Signal</keyword>
<evidence type="ECO:0000256" key="1">
    <source>
        <dbReference type="ARBA" id="ARBA00010333"/>
    </source>
</evidence>
<comment type="similarity">
    <text evidence="1">Belongs to the bacterial solute-binding protein 3 family.</text>
</comment>
<dbReference type="Gene3D" id="3.40.190.10">
    <property type="entry name" value="Periplasmic binding protein-like II"/>
    <property type="match status" value="2"/>
</dbReference>
<evidence type="ECO:0000313" key="5">
    <source>
        <dbReference type="EMBL" id="QFU75808.1"/>
    </source>
</evidence>
<dbReference type="SUPFAM" id="SSF53850">
    <property type="entry name" value="Periplasmic binding protein-like II"/>
    <property type="match status" value="1"/>
</dbReference>
<dbReference type="PANTHER" id="PTHR35936:SF17">
    <property type="entry name" value="ARGININE-BINDING EXTRACELLULAR PROTEIN ARTP"/>
    <property type="match status" value="1"/>
</dbReference>